<reference evidence="2" key="1">
    <citation type="journal article" date="2019" name="Int. J. Syst. Evol. Microbiol.">
        <title>The Global Catalogue of Microorganisms (GCM) 10K type strain sequencing project: providing services to taxonomists for standard genome sequencing and annotation.</title>
        <authorList>
            <consortium name="The Broad Institute Genomics Platform"/>
            <consortium name="The Broad Institute Genome Sequencing Center for Infectious Disease"/>
            <person name="Wu L."/>
            <person name="Ma J."/>
        </authorList>
    </citation>
    <scope>NUCLEOTIDE SEQUENCE [LARGE SCALE GENOMIC DNA]</scope>
    <source>
        <strain evidence="2">JCM 16898</strain>
    </source>
</reference>
<dbReference type="InterPro" id="IPR010982">
    <property type="entry name" value="Lambda_DNA-bd_dom_sf"/>
</dbReference>
<dbReference type="EMBL" id="BAAAZN010000011">
    <property type="protein sequence ID" value="GAA3561718.1"/>
    <property type="molecule type" value="Genomic_DNA"/>
</dbReference>
<evidence type="ECO:0008006" key="3">
    <source>
        <dbReference type="Google" id="ProtNLM"/>
    </source>
</evidence>
<evidence type="ECO:0000313" key="2">
    <source>
        <dbReference type="Proteomes" id="UP001500689"/>
    </source>
</evidence>
<dbReference type="Gene3D" id="1.10.260.40">
    <property type="entry name" value="lambda repressor-like DNA-binding domains"/>
    <property type="match status" value="1"/>
</dbReference>
<comment type="caution">
    <text evidence="1">The sequence shown here is derived from an EMBL/GenBank/DDBJ whole genome shotgun (WGS) entry which is preliminary data.</text>
</comment>
<proteinExistence type="predicted"/>
<protein>
    <recommendedName>
        <fullName evidence="3">XRE family transcriptional regulator</fullName>
    </recommendedName>
</protein>
<evidence type="ECO:0000313" key="1">
    <source>
        <dbReference type="EMBL" id="GAA3561718.1"/>
    </source>
</evidence>
<organism evidence="1 2">
    <name type="scientific">Amycolatopsis ultiminotia</name>
    <dbReference type="NCBI Taxonomy" id="543629"/>
    <lineage>
        <taxon>Bacteria</taxon>
        <taxon>Bacillati</taxon>
        <taxon>Actinomycetota</taxon>
        <taxon>Actinomycetes</taxon>
        <taxon>Pseudonocardiales</taxon>
        <taxon>Pseudonocardiaceae</taxon>
        <taxon>Amycolatopsis</taxon>
    </lineage>
</organism>
<dbReference type="Proteomes" id="UP001500689">
    <property type="component" value="Unassembled WGS sequence"/>
</dbReference>
<keyword evidence="2" id="KW-1185">Reference proteome</keyword>
<gene>
    <name evidence="1" type="ORF">GCM10022222_51880</name>
</gene>
<accession>A0ABP6X5U7</accession>
<name>A0ABP6X5U7_9PSEU</name>
<sequence>MPSAVRSVRSKQRELSAQLRAQSKTWVEVAYVFAERYQVNMRTALRLARGWSQREAADRWNILWPAEPKTDKAFSYWELWPASTGHAPPLDVLCQLAELYECRVADLVADVADHRPADILHQHRQQLAIVEDPTTSMDDLIARLGSADVHELAAMATTWVRGDSSGVSRRSLLLKISAALSLASASSAPTEETAAADTAGPGAASDDFSGIWHSRYVYPSTGRRKDFTGEHYVVLRQQGQRLSGQSLPHSTGSRMRLDLGLDKAVATGTWREQTSPTGYYQGAVYHGTLQMVVDPAGRRMKGMWLGFGREFTINSGEWHLTWCEANVSKQAQRAYHKKA</sequence>